<dbReference type="Pfam" id="PF00135">
    <property type="entry name" value="COesterase"/>
    <property type="match status" value="5"/>
</dbReference>
<feature type="domain" description="Carboxylesterase type B" evidence="4">
    <location>
        <begin position="542"/>
        <end position="1049"/>
    </location>
</feature>
<dbReference type="InterPro" id="IPR002018">
    <property type="entry name" value="CarbesteraseB"/>
</dbReference>
<name>A0A6P4ZGJ6_BRABE</name>
<dbReference type="SUPFAM" id="SSF53474">
    <property type="entry name" value="alpha/beta-Hydrolases"/>
    <property type="match status" value="4"/>
</dbReference>
<dbReference type="GeneID" id="109473363"/>
<dbReference type="RefSeq" id="XP_019628786.1">
    <property type="nucleotide sequence ID" value="XM_019773227.1"/>
</dbReference>
<dbReference type="CDD" id="cd00312">
    <property type="entry name" value="Esterase_lipase"/>
    <property type="match status" value="1"/>
</dbReference>
<dbReference type="InterPro" id="IPR019826">
    <property type="entry name" value="Carboxylesterase_B_AS"/>
</dbReference>
<dbReference type="GO" id="GO:0016787">
    <property type="term" value="F:hydrolase activity"/>
    <property type="evidence" value="ECO:0007669"/>
    <property type="project" value="UniProtKB-KW"/>
</dbReference>
<evidence type="ECO:0000313" key="6">
    <source>
        <dbReference type="RefSeq" id="XP_019628786.1"/>
    </source>
</evidence>
<organism evidence="5 6">
    <name type="scientific">Branchiostoma belcheri</name>
    <name type="common">Amphioxus</name>
    <dbReference type="NCBI Taxonomy" id="7741"/>
    <lineage>
        <taxon>Eukaryota</taxon>
        <taxon>Metazoa</taxon>
        <taxon>Chordata</taxon>
        <taxon>Cephalochordata</taxon>
        <taxon>Leptocardii</taxon>
        <taxon>Amphioxiformes</taxon>
        <taxon>Branchiostomatidae</taxon>
        <taxon>Branchiostoma</taxon>
    </lineage>
</organism>
<feature type="domain" description="Carboxylesterase type B" evidence="4">
    <location>
        <begin position="1263"/>
        <end position="1443"/>
    </location>
</feature>
<protein>
    <submittedName>
        <fullName evidence="6">Uncharacterized protein LOC109473363</fullName>
    </submittedName>
</protein>
<comment type="similarity">
    <text evidence="1">Belongs to the type-B carboxylesterase/lipase family.</text>
</comment>
<evidence type="ECO:0000313" key="5">
    <source>
        <dbReference type="Proteomes" id="UP000515135"/>
    </source>
</evidence>
<dbReference type="PROSITE" id="PS00122">
    <property type="entry name" value="CARBOXYLESTERASE_B_1"/>
    <property type="match status" value="3"/>
</dbReference>
<dbReference type="OrthoDB" id="3200163at2759"/>
<keyword evidence="5" id="KW-1185">Reference proteome</keyword>
<dbReference type="PANTHER" id="PTHR11559">
    <property type="entry name" value="CARBOXYLESTERASE"/>
    <property type="match status" value="1"/>
</dbReference>
<gene>
    <name evidence="6" type="primary">LOC109473363</name>
</gene>
<feature type="domain" description="Carboxylesterase type B" evidence="4">
    <location>
        <begin position="1133"/>
        <end position="1192"/>
    </location>
</feature>
<dbReference type="InterPro" id="IPR050309">
    <property type="entry name" value="Type-B_Carboxylest/Lipase"/>
</dbReference>
<sequence>MAVPVVSTAGGKVRGTVQYTNDLPDKPVYTFLGIPYAAPPVGDLRFRAPLPAAPWEGVRDATELGPYCPQDQDAFNLYPIQLKHYKFSEDCLTLNIETPTMRKDAGLPVLLWIHGGGFVSGLGHQVPFLSLAAHQDVVVVTFNYRLGALGFLSTGDENAPGNAAFLDQVQAMVWVQQNIRNFGGDPDRVTLFGLSAGGTSVCYHLVSPLSKGLFQRAISQSGVCQTLDVVSNPLDRAAMLAGEMGCDTKSTASMVAGLREKSVDQIVACSQHLLKKLGSKGELLAFGPVVDGSFLPMCPSDVFDLGQAHTVDYLLGVGNHEYGFQLPNQYIRGFGQGLTVDRYLVRLKKRMGAVYPKANLNNITAAIRRTYQEGDNPDDPHAVEYQFTQAFGDQMFVAPTVLTANKHSAAGQKVYLYENQYAPSSPAAVRPDWVGCDHSDEVLMVSGAAFLDVPLKVGALLPFSPDDKRTSLSMMAYWANFARSGNPSDGTGGPADSPMVPEWPQYTPDNPAYMKLDVTSSADPPVIPAKKQTPLREATMAAPVVSTASGKVRGTVQYTNDLPDKPVYTFLGIPYAAPPVGDLRFRAPQPAVPWEGVRDAIELGPYCPQGTAFLNNLPVKLQHYNMDEDCLTLNVETPAIAKDAGLPSLAAHQDVVVVTCNYRLGVLGFFSTGDEIAPGNFGFLDQVQAMVWVQENIRNFGGDPDRVTIFGESAGGASVCYHVVSPLSKGLFQRAISQSGVCQTCDTFSRPQERAVMLAEELGCDTRDTANMLAGLRQKSADELNSGTLEVMKKVVRQGAQLPFAPAVDGHFLPAEPAVIFDMGRANAVDYLLGVNNHEYGLLLPMTMFPGYGRGMTEDKYLLRMKRRIGALYPGSNHDNIVSEISRLYRDCYSGDDPMSIQHQFSQACGDNAFLAPTVFVANKHSASGQKVYLYENHYVPSRFAAGRPDWVGCDHGDELFVMSGVAFLNVPLTSGRLLRFSENDKKASLDMMAYWANFARTGNPSDGTGGPADSPTVPEWPQYTPDNPAYMKLDVTSSADIGFHPDRMALWNDVIPKLAAPSKFPEHTPSGFSDDVPPVVTTASGKVRGTVQYTNDLPDKPVYTFLGIPYAAPPVGDLRFRAPQPAAPWEGVLLWIHGGALLAGAGGMWPYASLAAHQDVVVVTINYRLGPLGFLSTGDENAPGNFGFLDQPLERGVALAEDLGCETGDTASMVTCLRQASSDDLVASHRRLQMNLRLQGELSSSRSRPWLTGRTFRVIPMIFYTRTSKKNDIVAALREEYQYNPDDSMAIQNQFTHVYGDQLLVAPTVFVAKKFADHGQVYLYDNRYVSSVASAGRPDWVGCDHTDELVILAGLAFLNPPAVSGDDHRPFSNEDKKTSLYMMAYWANFARTGNPSDGTGGPADSPTVPEWPQYTPDNPAYMKLDVTSSADIGLKTQKMKLWNDVIPKLVSSSRPFRVPLYINRKEHCSYCLVLMNLTTKGSPCHTTEMLCTALLLLGAVTSLLADDVPPVVTTASGKVRGTVQYTNDLPDKPVYTFLGIPYAAPPVGDMRFRAPLPAAPWQGVRDATELGPFCPQDDAIFSIFPVQMEQKSFSEDCLTLNVETPTLERDAGLPVLIWLHGGALILGAGWIMPHASLAAHQDAVVVSINYRLGVHGFLSTGDENAPGNFGFLDQVQAMVWVQENIANFGGDPDRVTIFGQSAGGASVCYHVVSPLSKGLFQRAISQSGGCQAVEVIPKPLPRAAMLAEVLGCDTKDTASMVTCLRKKSSDDLITGHQAVMQKLNFEEVPFPPVVDTTFLPSHPNDVFDQGRTNPVDYLLGVNNHEYGYVVPLGVVPNYGQGMTKDTALSTLKRTLERAYPSSYHDDMLAAVRKVYFDNDKADDPMVIQHQFSLAAGDQLFVSPTVLIANKHAASGRNVYLYENHYVPSRQSTARPDWVGCDHTDDLYIMPGVAFLDIRTSDGELMAFNSDDRRTSLDMMAYWANFARTGNPSDRTGGPADSPTVPEWPQYTPDNPAYMKLDVTSSADVGFHPDRMALWNDVIPKLAAASGRDEL</sequence>
<feature type="domain" description="Carboxylesterase type B" evidence="4">
    <location>
        <begin position="1511"/>
        <end position="2037"/>
    </location>
</feature>
<feature type="region of interest" description="Disordered" evidence="3">
    <location>
        <begin position="1990"/>
        <end position="2009"/>
    </location>
</feature>
<evidence type="ECO:0000259" key="4">
    <source>
        <dbReference type="Pfam" id="PF00135"/>
    </source>
</evidence>
<accession>A0A6P4ZGJ6</accession>
<proteinExistence type="inferred from homology"/>
<feature type="domain" description="Carboxylesterase type B" evidence="4">
    <location>
        <begin position="4"/>
        <end position="521"/>
    </location>
</feature>
<dbReference type="KEGG" id="bbel:109473363"/>
<evidence type="ECO:0000256" key="3">
    <source>
        <dbReference type="SAM" id="MobiDB-lite"/>
    </source>
</evidence>
<dbReference type="InterPro" id="IPR029058">
    <property type="entry name" value="AB_hydrolase_fold"/>
</dbReference>
<keyword evidence="2" id="KW-0378">Hydrolase</keyword>
<evidence type="ECO:0000256" key="2">
    <source>
        <dbReference type="ARBA" id="ARBA00022801"/>
    </source>
</evidence>
<evidence type="ECO:0000256" key="1">
    <source>
        <dbReference type="ARBA" id="ARBA00005964"/>
    </source>
</evidence>
<dbReference type="Gene3D" id="3.40.50.1820">
    <property type="entry name" value="alpha/beta hydrolase"/>
    <property type="match status" value="6"/>
</dbReference>
<reference evidence="6" key="1">
    <citation type="submission" date="2025-08" db="UniProtKB">
        <authorList>
            <consortium name="RefSeq"/>
        </authorList>
    </citation>
    <scope>IDENTIFICATION</scope>
    <source>
        <tissue evidence="6">Gonad</tissue>
    </source>
</reference>
<dbReference type="Proteomes" id="UP000515135">
    <property type="component" value="Unplaced"/>
</dbReference>
<dbReference type="FunFam" id="3.40.50.1820:FF:000128">
    <property type="entry name" value="Carboxylic ester hydrolase"/>
    <property type="match status" value="3"/>
</dbReference>